<dbReference type="AlphaFoldDB" id="A0A4P6JYZ6"/>
<dbReference type="EMBL" id="CP035758">
    <property type="protein sequence ID" value="QBD80805.1"/>
    <property type="molecule type" value="Genomic_DNA"/>
</dbReference>
<evidence type="ECO:0000313" key="2">
    <source>
        <dbReference type="Proteomes" id="UP000290365"/>
    </source>
</evidence>
<proteinExistence type="predicted"/>
<keyword evidence="2" id="KW-1185">Reference proteome</keyword>
<gene>
    <name evidence="1" type="ORF">EPA93_34490</name>
</gene>
<reference evidence="1 2" key="1">
    <citation type="submission" date="2019-01" db="EMBL/GenBank/DDBJ databases">
        <title>Ktedonosporobacter rubrisoli SCAWS-G2.</title>
        <authorList>
            <person name="Huang Y."/>
            <person name="Yan B."/>
        </authorList>
    </citation>
    <scope>NUCLEOTIDE SEQUENCE [LARGE SCALE GENOMIC DNA]</scope>
    <source>
        <strain evidence="1 2">SCAWS-G2</strain>
    </source>
</reference>
<name>A0A4P6JYZ6_KTERU</name>
<dbReference type="RefSeq" id="WP_129891867.1">
    <property type="nucleotide sequence ID" value="NZ_CP035758.1"/>
</dbReference>
<sequence length="169" mass="19435">MMANSLYQLDLKNLIPVLASQRRSGRLIAELSSLPAVPIHKKCYTFAHILVRDGKPFAYEIWVNGELFIRGRRVIQALLLAGKLAWTLLNPEKQAQASQHDPSTQFPHRLQEPGRAEFMSWPRRRRQVYWLVDGGNSLARIAQLLSLPISQVTAELQSLRHQRWISFEV</sequence>
<dbReference type="Proteomes" id="UP000290365">
    <property type="component" value="Chromosome"/>
</dbReference>
<dbReference type="KEGG" id="kbs:EPA93_34490"/>
<evidence type="ECO:0000313" key="1">
    <source>
        <dbReference type="EMBL" id="QBD80805.1"/>
    </source>
</evidence>
<protein>
    <submittedName>
        <fullName evidence="1">Uncharacterized protein</fullName>
    </submittedName>
</protein>
<organism evidence="1 2">
    <name type="scientific">Ktedonosporobacter rubrisoli</name>
    <dbReference type="NCBI Taxonomy" id="2509675"/>
    <lineage>
        <taxon>Bacteria</taxon>
        <taxon>Bacillati</taxon>
        <taxon>Chloroflexota</taxon>
        <taxon>Ktedonobacteria</taxon>
        <taxon>Ktedonobacterales</taxon>
        <taxon>Ktedonosporobacteraceae</taxon>
        <taxon>Ktedonosporobacter</taxon>
    </lineage>
</organism>
<accession>A0A4P6JYZ6</accession>